<gene>
    <name evidence="1" type="ORF">CICLE_v10013210mg</name>
</gene>
<evidence type="ECO:0000313" key="2">
    <source>
        <dbReference type="Proteomes" id="UP000030687"/>
    </source>
</evidence>
<evidence type="ECO:0000313" key="1">
    <source>
        <dbReference type="EMBL" id="ESR41969.1"/>
    </source>
</evidence>
<name>V4UR10_CITCL</name>
<dbReference type="KEGG" id="cic:CICLE_v10013210mg"/>
<reference evidence="1 2" key="1">
    <citation type="submission" date="2013-10" db="EMBL/GenBank/DDBJ databases">
        <authorList>
            <consortium name="International Citrus Genome Consortium"/>
            <person name="Jenkins J."/>
            <person name="Schmutz J."/>
            <person name="Prochnik S."/>
            <person name="Rokhsar D."/>
            <person name="Gmitter F."/>
            <person name="Ollitrault P."/>
            <person name="Machado M."/>
            <person name="Talon M."/>
            <person name="Wincker P."/>
            <person name="Jaillon O."/>
            <person name="Morgante M."/>
        </authorList>
    </citation>
    <scope>NUCLEOTIDE SEQUENCE</scope>
    <source>
        <strain evidence="2">cv. Clemenules</strain>
    </source>
</reference>
<dbReference type="EMBL" id="KI536861">
    <property type="protein sequence ID" value="ESR41969.1"/>
    <property type="molecule type" value="Genomic_DNA"/>
</dbReference>
<accession>V4UR10</accession>
<proteinExistence type="predicted"/>
<protein>
    <submittedName>
        <fullName evidence="1">Uncharacterized protein</fullName>
    </submittedName>
</protein>
<dbReference type="Proteomes" id="UP000030687">
    <property type="component" value="Unassembled WGS sequence"/>
</dbReference>
<organism evidence="1 2">
    <name type="scientific">Citrus clementina</name>
    <name type="common">Clementine</name>
    <name type="synonym">Citrus deliciosa x Citrus sinensis</name>
    <dbReference type="NCBI Taxonomy" id="85681"/>
    <lineage>
        <taxon>Eukaryota</taxon>
        <taxon>Viridiplantae</taxon>
        <taxon>Streptophyta</taxon>
        <taxon>Embryophyta</taxon>
        <taxon>Tracheophyta</taxon>
        <taxon>Spermatophyta</taxon>
        <taxon>Magnoliopsida</taxon>
        <taxon>eudicotyledons</taxon>
        <taxon>Gunneridae</taxon>
        <taxon>Pentapetalae</taxon>
        <taxon>rosids</taxon>
        <taxon>malvids</taxon>
        <taxon>Sapindales</taxon>
        <taxon>Rutaceae</taxon>
        <taxon>Aurantioideae</taxon>
        <taxon>Citrus</taxon>
    </lineage>
</organism>
<keyword evidence="2" id="KW-1185">Reference proteome</keyword>
<dbReference type="Gramene" id="ESR41969">
    <property type="protein sequence ID" value="ESR41969"/>
    <property type="gene ID" value="CICLE_v10013210mg"/>
</dbReference>
<sequence length="91" mass="10760">MVMYNSFYTKTKTMIWVIFMFTNRKRIFKSPLKSLRNALRKFVTVTNKMLGKQLESTTIGTDVRVLTNLMSVNKYRRQPRTPLLAIEPRAK</sequence>
<dbReference type="AlphaFoldDB" id="V4UR10"/>
<dbReference type="InParanoid" id="V4UR10"/>